<feature type="signal peptide" evidence="2">
    <location>
        <begin position="1"/>
        <end position="25"/>
    </location>
</feature>
<accession>A0A518BBB2</accession>
<dbReference type="AlphaFoldDB" id="A0A518BBB2"/>
<dbReference type="InterPro" id="IPR011444">
    <property type="entry name" value="DUF1549"/>
</dbReference>
<feature type="domain" description="Cytochrome C Planctomycete-type" evidence="5">
    <location>
        <begin position="60"/>
        <end position="116"/>
    </location>
</feature>
<dbReference type="PANTHER" id="PTHR35889">
    <property type="entry name" value="CYCLOINULO-OLIGOSACCHARIDE FRUCTANOTRANSFERASE-RELATED"/>
    <property type="match status" value="1"/>
</dbReference>
<dbReference type="EMBL" id="CP036279">
    <property type="protein sequence ID" value="QDU64262.1"/>
    <property type="molecule type" value="Genomic_DNA"/>
</dbReference>
<organism evidence="6 7">
    <name type="scientific">Kolteria novifilia</name>
    <dbReference type="NCBI Taxonomy" id="2527975"/>
    <lineage>
        <taxon>Bacteria</taxon>
        <taxon>Pseudomonadati</taxon>
        <taxon>Planctomycetota</taxon>
        <taxon>Planctomycetia</taxon>
        <taxon>Kolteriales</taxon>
        <taxon>Kolteriaceae</taxon>
        <taxon>Kolteria</taxon>
    </lineage>
</organism>
<dbReference type="Pfam" id="PF07583">
    <property type="entry name" value="PSCyt2"/>
    <property type="match status" value="1"/>
</dbReference>
<evidence type="ECO:0000256" key="1">
    <source>
        <dbReference type="SAM" id="MobiDB-lite"/>
    </source>
</evidence>
<feature type="region of interest" description="Disordered" evidence="1">
    <location>
        <begin position="136"/>
        <end position="155"/>
    </location>
</feature>
<keyword evidence="7" id="KW-1185">Reference proteome</keyword>
<dbReference type="Pfam" id="PF07635">
    <property type="entry name" value="PSCyt1"/>
    <property type="match status" value="1"/>
</dbReference>
<dbReference type="Pfam" id="PF07587">
    <property type="entry name" value="PSD1"/>
    <property type="match status" value="1"/>
</dbReference>
<proteinExistence type="predicted"/>
<keyword evidence="2" id="KW-0732">Signal</keyword>
<feature type="domain" description="DUF1549" evidence="3">
    <location>
        <begin position="185"/>
        <end position="391"/>
    </location>
</feature>
<dbReference type="OrthoDB" id="127107at2"/>
<evidence type="ECO:0000256" key="2">
    <source>
        <dbReference type="SAM" id="SignalP"/>
    </source>
</evidence>
<dbReference type="InterPro" id="IPR022655">
    <property type="entry name" value="DUF1553"/>
</dbReference>
<reference evidence="6 7" key="1">
    <citation type="submission" date="2019-02" db="EMBL/GenBank/DDBJ databases">
        <title>Deep-cultivation of Planctomycetes and their phenomic and genomic characterization uncovers novel biology.</title>
        <authorList>
            <person name="Wiegand S."/>
            <person name="Jogler M."/>
            <person name="Boedeker C."/>
            <person name="Pinto D."/>
            <person name="Vollmers J."/>
            <person name="Rivas-Marin E."/>
            <person name="Kohn T."/>
            <person name="Peeters S.H."/>
            <person name="Heuer A."/>
            <person name="Rast P."/>
            <person name="Oberbeckmann S."/>
            <person name="Bunk B."/>
            <person name="Jeske O."/>
            <person name="Meyerdierks A."/>
            <person name="Storesund J.E."/>
            <person name="Kallscheuer N."/>
            <person name="Luecker S."/>
            <person name="Lage O.M."/>
            <person name="Pohl T."/>
            <person name="Merkel B.J."/>
            <person name="Hornburger P."/>
            <person name="Mueller R.-W."/>
            <person name="Bruemmer F."/>
            <person name="Labrenz M."/>
            <person name="Spormann A.M."/>
            <person name="Op den Camp H."/>
            <person name="Overmann J."/>
            <person name="Amann R."/>
            <person name="Jetten M.S.M."/>
            <person name="Mascher T."/>
            <person name="Medema M.H."/>
            <person name="Devos D.P."/>
            <person name="Kaster A.-K."/>
            <person name="Ovreas L."/>
            <person name="Rohde M."/>
            <person name="Galperin M.Y."/>
            <person name="Jogler C."/>
        </authorList>
    </citation>
    <scope>NUCLEOTIDE SEQUENCE [LARGE SCALE GENOMIC DNA]</scope>
    <source>
        <strain evidence="6 7">Pan216</strain>
    </source>
</reference>
<evidence type="ECO:0000259" key="3">
    <source>
        <dbReference type="Pfam" id="PF07583"/>
    </source>
</evidence>
<dbReference type="InterPro" id="IPR011429">
    <property type="entry name" value="Cyt_c_Planctomycete-type"/>
</dbReference>
<evidence type="ECO:0000259" key="5">
    <source>
        <dbReference type="Pfam" id="PF07635"/>
    </source>
</evidence>
<protein>
    <submittedName>
        <fullName evidence="6">Planctomycete cytochrome C</fullName>
    </submittedName>
</protein>
<evidence type="ECO:0000313" key="6">
    <source>
        <dbReference type="EMBL" id="QDU64262.1"/>
    </source>
</evidence>
<feature type="domain" description="DUF1553" evidence="4">
    <location>
        <begin position="557"/>
        <end position="813"/>
    </location>
</feature>
<evidence type="ECO:0000259" key="4">
    <source>
        <dbReference type="Pfam" id="PF07587"/>
    </source>
</evidence>
<feature type="chain" id="PRO_5022188991" evidence="2">
    <location>
        <begin position="26"/>
        <end position="847"/>
    </location>
</feature>
<evidence type="ECO:0000313" key="7">
    <source>
        <dbReference type="Proteomes" id="UP000317093"/>
    </source>
</evidence>
<dbReference type="Proteomes" id="UP000317093">
    <property type="component" value="Chromosome"/>
</dbReference>
<dbReference type="PANTHER" id="PTHR35889:SF3">
    <property type="entry name" value="F-BOX DOMAIN-CONTAINING PROTEIN"/>
    <property type="match status" value="1"/>
</dbReference>
<dbReference type="RefSeq" id="WP_145262338.1">
    <property type="nucleotide sequence ID" value="NZ_CP036279.1"/>
</dbReference>
<name>A0A518BBB2_9BACT</name>
<dbReference type="KEGG" id="knv:Pan216_51510"/>
<sequence length="847" mass="94832" precursor="true">MRSLGHATSWMPLLLAAFLAAPASADSRTSDSRASKSSAGNNDHTAFFKDHVRPLLTKHCLKCHGHGKTEGGLDLTSRASLLKGGDYGPAIDLENVEESPLLEAINYDGLEMPPTGKLPKSKIDVLTKWAKRGAPWGPNDEPIAAEHEEAGPPAVNDENRKFWSFQPVKRPDVPEVGNPAWIKNPIDAFVLANLESAGLEPNPRAEKLTLLRRATYDLTGLPPTPKEIDEFLADTEPGAYERLVDRLLQSPHYGERWGRHWLDLVRYAETNSFERDGAKPHVWRYRDYVINSFGDDKPYDQFIREQLAGDEIEGRTAEQLIATGYFRIGLWDDEPADRLMAEFDELDDYVRTTGEVFLGLRIGCARCHDHKLDPVPQADYYRMLAFFRGIRHYGVRSPESVAAASLRSIATPEQQASHEKVIADWRGKIDDAKAQMKAIEDSVKDDFIPVEHEEFRHEQSRVSILKKRVPKKLPQENFDRYVALGKRIKHLERHRPQPLHLALCVTEVGPKPATTHVLGRGNPHSPSEEVSPGFPSILGVPDPTIPIAGNDAPTSGRRTVLADWIASEENPLTARVMANRVWQHHFGRGIVASPNDFGMAGLKPTHPELLDWLASEFVQMGWRLKPLHRLIMTSNTYQMSSRANPKALAADPDNETFWRFNMRRLGAEELRDSILSVIGSLNPKMGGPSIYSFIQDEVLQGQSLPGEGWGKSPPAEQNRRSVYIHVKRSLITPILASFDVADVDSSCPVRFETTQPTQCLATLNSEFLHERAKRFAEYLTKQAGDDPKSQVELALLRTLQRPATEAEIARGVKLINELMADDGATPEQALAYFCLVTLNLNEFLYLD</sequence>
<gene>
    <name evidence="6" type="ORF">Pan216_51510</name>
</gene>